<keyword evidence="1" id="KW-1133">Transmembrane helix</keyword>
<keyword evidence="1" id="KW-0472">Membrane</keyword>
<dbReference type="PANTHER" id="PTHR45947:SF3">
    <property type="entry name" value="SULFOQUINOVOSYL TRANSFERASE SQD2"/>
    <property type="match status" value="1"/>
</dbReference>
<dbReference type="EMBL" id="MGHD01000007">
    <property type="protein sequence ID" value="OGM60216.1"/>
    <property type="molecule type" value="Genomic_DNA"/>
</dbReference>
<feature type="transmembrane region" description="Helical" evidence="1">
    <location>
        <begin position="95"/>
        <end position="112"/>
    </location>
</feature>
<keyword evidence="1" id="KW-0812">Transmembrane</keyword>
<dbReference type="Pfam" id="PF00534">
    <property type="entry name" value="Glycos_transf_1"/>
    <property type="match status" value="1"/>
</dbReference>
<feature type="transmembrane region" description="Helical" evidence="1">
    <location>
        <begin position="67"/>
        <end position="89"/>
    </location>
</feature>
<evidence type="ECO:0000313" key="5">
    <source>
        <dbReference type="Proteomes" id="UP000176404"/>
    </source>
</evidence>
<dbReference type="PANTHER" id="PTHR45947">
    <property type="entry name" value="SULFOQUINOVOSYL TRANSFERASE SQD2"/>
    <property type="match status" value="1"/>
</dbReference>
<gene>
    <name evidence="4" type="ORF">A2892_04195</name>
</gene>
<dbReference type="GO" id="GO:0016757">
    <property type="term" value="F:glycosyltransferase activity"/>
    <property type="evidence" value="ECO:0007669"/>
    <property type="project" value="InterPro"/>
</dbReference>
<feature type="domain" description="Glycosyltransferase subfamily 4-like N-terminal" evidence="3">
    <location>
        <begin position="15"/>
        <end position="187"/>
    </location>
</feature>
<dbReference type="Gene3D" id="3.40.50.2000">
    <property type="entry name" value="Glycogen Phosphorylase B"/>
    <property type="match status" value="2"/>
</dbReference>
<comment type="caution">
    <text evidence="4">The sequence shown here is derived from an EMBL/GenBank/DDBJ whole genome shotgun (WGS) entry which is preliminary data.</text>
</comment>
<name>A0A1F8B848_9BACT</name>
<dbReference type="Proteomes" id="UP000176404">
    <property type="component" value="Unassembled WGS sequence"/>
</dbReference>
<dbReference type="Pfam" id="PF13439">
    <property type="entry name" value="Glyco_transf_4"/>
    <property type="match status" value="1"/>
</dbReference>
<evidence type="ECO:0008006" key="6">
    <source>
        <dbReference type="Google" id="ProtNLM"/>
    </source>
</evidence>
<dbReference type="SUPFAM" id="SSF53756">
    <property type="entry name" value="UDP-Glycosyltransferase/glycogen phosphorylase"/>
    <property type="match status" value="1"/>
</dbReference>
<sequence length="380" mass="42692">MKILFINCEYPPVGGGGGVGNKILAKELAKNHEVDILTSGDQDTPYYSKEGNVEIFRVRSFLRESRWSSGIISLSFFCISAFVKGFSLVKKNKYNIVHSFFALPSGLVGVALSKIFRIPHVLTIVGGEIYDPTRSISPDRNRLTKLAVRNVINLSDRVTSISNDIKVRARLLGISSEKEIFVIPLGFEPPPYKISYKKRTSKEYTLITIARLVERKGIQYLIKAMARLKDKRIRLVIVGDGPEKEKLISLSTKLNVTDRVKFVGFITGKPKYKLLSSADCFVSTSLHEGLGLVFFEAMYCGLPILATNVGGQTDFLEDGKTGFLVRPERPRELADVILKLQNDGTLVKEISIYNRKKVKTYYISKISGGYKKIYKYLYGY</sequence>
<accession>A0A1F8B848</accession>
<protein>
    <recommendedName>
        <fullName evidence="6">Glycosyl transferase family 1 domain-containing protein</fullName>
    </recommendedName>
</protein>
<proteinExistence type="predicted"/>
<evidence type="ECO:0000259" key="2">
    <source>
        <dbReference type="Pfam" id="PF00534"/>
    </source>
</evidence>
<evidence type="ECO:0000259" key="3">
    <source>
        <dbReference type="Pfam" id="PF13439"/>
    </source>
</evidence>
<feature type="domain" description="Glycosyl transferase family 1" evidence="2">
    <location>
        <begin position="200"/>
        <end position="356"/>
    </location>
</feature>
<dbReference type="STRING" id="1802517.A2892_04195"/>
<dbReference type="AlphaFoldDB" id="A0A1F8B848"/>
<dbReference type="InterPro" id="IPR001296">
    <property type="entry name" value="Glyco_trans_1"/>
</dbReference>
<evidence type="ECO:0000256" key="1">
    <source>
        <dbReference type="SAM" id="Phobius"/>
    </source>
</evidence>
<reference evidence="4 5" key="1">
    <citation type="journal article" date="2016" name="Nat. Commun.">
        <title>Thousands of microbial genomes shed light on interconnected biogeochemical processes in an aquifer system.</title>
        <authorList>
            <person name="Anantharaman K."/>
            <person name="Brown C.T."/>
            <person name="Hug L.A."/>
            <person name="Sharon I."/>
            <person name="Castelle C.J."/>
            <person name="Probst A.J."/>
            <person name="Thomas B.C."/>
            <person name="Singh A."/>
            <person name="Wilkins M.J."/>
            <person name="Karaoz U."/>
            <person name="Brodie E.L."/>
            <person name="Williams K.H."/>
            <person name="Hubbard S.S."/>
            <person name="Banfield J.F."/>
        </authorList>
    </citation>
    <scope>NUCLEOTIDE SEQUENCE [LARGE SCALE GENOMIC DNA]</scope>
</reference>
<evidence type="ECO:0000313" key="4">
    <source>
        <dbReference type="EMBL" id="OGM60216.1"/>
    </source>
</evidence>
<dbReference type="InterPro" id="IPR050194">
    <property type="entry name" value="Glycosyltransferase_grp1"/>
</dbReference>
<dbReference type="CDD" id="cd03801">
    <property type="entry name" value="GT4_PimA-like"/>
    <property type="match status" value="1"/>
</dbReference>
<organism evidence="4 5">
    <name type="scientific">Candidatus Woesebacteria bacterium RIFCSPLOWO2_01_FULL_39_10b</name>
    <dbReference type="NCBI Taxonomy" id="1802517"/>
    <lineage>
        <taxon>Bacteria</taxon>
        <taxon>Candidatus Woeseibacteriota</taxon>
    </lineage>
</organism>
<dbReference type="InterPro" id="IPR028098">
    <property type="entry name" value="Glyco_trans_4-like_N"/>
</dbReference>